<evidence type="ECO:0000256" key="1">
    <source>
        <dbReference type="ARBA" id="ARBA00000085"/>
    </source>
</evidence>
<feature type="region of interest" description="Disordered" evidence="12">
    <location>
        <begin position="448"/>
        <end position="477"/>
    </location>
</feature>
<evidence type="ECO:0000256" key="9">
    <source>
        <dbReference type="ARBA" id="ARBA00023012"/>
    </source>
</evidence>
<dbReference type="SMART" id="SM00387">
    <property type="entry name" value="HATPase_c"/>
    <property type="match status" value="1"/>
</dbReference>
<name>A0ABR7M0F9_9ACTN</name>
<comment type="subcellular location">
    <subcellularLocation>
        <location evidence="2">Cell membrane</location>
    </subcellularLocation>
</comment>
<evidence type="ECO:0000313" key="15">
    <source>
        <dbReference type="EMBL" id="MBC6470597.1"/>
    </source>
</evidence>
<keyword evidence="11" id="KW-0175">Coiled coil</keyword>
<comment type="catalytic activity">
    <reaction evidence="1">
        <text>ATP + protein L-histidine = ADP + protein N-phospho-L-histidine.</text>
        <dbReference type="EC" id="2.7.13.3"/>
    </reaction>
</comment>
<evidence type="ECO:0000256" key="3">
    <source>
        <dbReference type="ARBA" id="ARBA00012438"/>
    </source>
</evidence>
<dbReference type="PROSITE" id="PS50109">
    <property type="entry name" value="HIS_KIN"/>
    <property type="match status" value="1"/>
</dbReference>
<evidence type="ECO:0000256" key="4">
    <source>
        <dbReference type="ARBA" id="ARBA00022553"/>
    </source>
</evidence>
<protein>
    <recommendedName>
        <fullName evidence="3">histidine kinase</fullName>
        <ecNumber evidence="3">2.7.13.3</ecNumber>
    </recommendedName>
</protein>
<keyword evidence="8" id="KW-1133">Transmembrane helix</keyword>
<dbReference type="SUPFAM" id="SSF47384">
    <property type="entry name" value="Homodimeric domain of signal transducing histidine kinase"/>
    <property type="match status" value="1"/>
</dbReference>
<dbReference type="InterPro" id="IPR004358">
    <property type="entry name" value="Sig_transdc_His_kin-like_C"/>
</dbReference>
<evidence type="ECO:0000259" key="13">
    <source>
        <dbReference type="PROSITE" id="PS50109"/>
    </source>
</evidence>
<dbReference type="GO" id="GO:0016301">
    <property type="term" value="F:kinase activity"/>
    <property type="evidence" value="ECO:0007669"/>
    <property type="project" value="UniProtKB-KW"/>
</dbReference>
<evidence type="ECO:0000256" key="11">
    <source>
        <dbReference type="SAM" id="Coils"/>
    </source>
</evidence>
<dbReference type="InterPro" id="IPR036097">
    <property type="entry name" value="HisK_dim/P_sf"/>
</dbReference>
<dbReference type="RefSeq" id="WP_187247639.1">
    <property type="nucleotide sequence ID" value="NZ_BAAAOK010000005.1"/>
</dbReference>
<dbReference type="PANTHER" id="PTHR45436">
    <property type="entry name" value="SENSOR HISTIDINE KINASE YKOH"/>
    <property type="match status" value="1"/>
</dbReference>
<evidence type="ECO:0000256" key="5">
    <source>
        <dbReference type="ARBA" id="ARBA00022679"/>
    </source>
</evidence>
<dbReference type="InterPro" id="IPR003660">
    <property type="entry name" value="HAMP_dom"/>
</dbReference>
<dbReference type="SUPFAM" id="SSF55874">
    <property type="entry name" value="ATPase domain of HSP90 chaperone/DNA topoisomerase II/histidine kinase"/>
    <property type="match status" value="1"/>
</dbReference>
<organism evidence="15 16">
    <name type="scientific">Actinomadura alba</name>
    <dbReference type="NCBI Taxonomy" id="406431"/>
    <lineage>
        <taxon>Bacteria</taxon>
        <taxon>Bacillati</taxon>
        <taxon>Actinomycetota</taxon>
        <taxon>Actinomycetes</taxon>
        <taxon>Streptosporangiales</taxon>
        <taxon>Thermomonosporaceae</taxon>
        <taxon>Actinomadura</taxon>
    </lineage>
</organism>
<dbReference type="Gene3D" id="3.30.565.10">
    <property type="entry name" value="Histidine kinase-like ATPase, C-terminal domain"/>
    <property type="match status" value="1"/>
</dbReference>
<reference evidence="15 16" key="1">
    <citation type="submission" date="2020-06" db="EMBL/GenBank/DDBJ databases">
        <title>Actinomadura xiongansis sp. nov., isolated from soil of Baiyangdian.</title>
        <authorList>
            <person name="Zhang X."/>
        </authorList>
    </citation>
    <scope>NUCLEOTIDE SEQUENCE [LARGE SCALE GENOMIC DNA]</scope>
    <source>
        <strain evidence="15 16">HBUM206468</strain>
    </source>
</reference>
<dbReference type="SMART" id="SM00388">
    <property type="entry name" value="HisKA"/>
    <property type="match status" value="1"/>
</dbReference>
<proteinExistence type="predicted"/>
<dbReference type="EC" id="2.7.13.3" evidence="3"/>
<accession>A0ABR7M0F9</accession>
<keyword evidence="16" id="KW-1185">Reference proteome</keyword>
<dbReference type="InterPro" id="IPR005467">
    <property type="entry name" value="His_kinase_dom"/>
</dbReference>
<feature type="coiled-coil region" evidence="11">
    <location>
        <begin position="216"/>
        <end position="247"/>
    </location>
</feature>
<keyword evidence="10" id="KW-0472">Membrane</keyword>
<dbReference type="InterPro" id="IPR003661">
    <property type="entry name" value="HisK_dim/P_dom"/>
</dbReference>
<gene>
    <name evidence="15" type="ORF">HKK74_34665</name>
</gene>
<dbReference type="InterPro" id="IPR050428">
    <property type="entry name" value="TCS_sensor_his_kinase"/>
</dbReference>
<keyword evidence="5" id="KW-0808">Transferase</keyword>
<dbReference type="PRINTS" id="PR00344">
    <property type="entry name" value="BCTRLSENSOR"/>
</dbReference>
<dbReference type="CDD" id="cd00075">
    <property type="entry name" value="HATPase"/>
    <property type="match status" value="1"/>
</dbReference>
<evidence type="ECO:0000256" key="7">
    <source>
        <dbReference type="ARBA" id="ARBA00022777"/>
    </source>
</evidence>
<dbReference type="Pfam" id="PF02518">
    <property type="entry name" value="HATPase_c"/>
    <property type="match status" value="1"/>
</dbReference>
<dbReference type="PROSITE" id="PS50885">
    <property type="entry name" value="HAMP"/>
    <property type="match status" value="1"/>
</dbReference>
<keyword evidence="9" id="KW-0902">Two-component regulatory system</keyword>
<dbReference type="PANTHER" id="PTHR45436:SF5">
    <property type="entry name" value="SENSOR HISTIDINE KINASE TRCS"/>
    <property type="match status" value="1"/>
</dbReference>
<feature type="domain" description="Histidine kinase" evidence="13">
    <location>
        <begin position="243"/>
        <end position="448"/>
    </location>
</feature>
<evidence type="ECO:0000256" key="12">
    <source>
        <dbReference type="SAM" id="MobiDB-lite"/>
    </source>
</evidence>
<keyword evidence="4" id="KW-0597">Phosphoprotein</keyword>
<dbReference type="EMBL" id="JABVEC010000044">
    <property type="protein sequence ID" value="MBC6470597.1"/>
    <property type="molecule type" value="Genomic_DNA"/>
</dbReference>
<evidence type="ECO:0000256" key="6">
    <source>
        <dbReference type="ARBA" id="ARBA00022692"/>
    </source>
</evidence>
<dbReference type="Gene3D" id="1.10.287.130">
    <property type="match status" value="1"/>
</dbReference>
<keyword evidence="6" id="KW-0812">Transmembrane</keyword>
<dbReference type="InterPro" id="IPR036890">
    <property type="entry name" value="HATPase_C_sf"/>
</dbReference>
<dbReference type="CDD" id="cd00082">
    <property type="entry name" value="HisKA"/>
    <property type="match status" value="1"/>
</dbReference>
<feature type="domain" description="HAMP" evidence="14">
    <location>
        <begin position="183"/>
        <end position="235"/>
    </location>
</feature>
<comment type="caution">
    <text evidence="15">The sequence shown here is derived from an EMBL/GenBank/DDBJ whole genome shotgun (WGS) entry which is preliminary data.</text>
</comment>
<evidence type="ECO:0000259" key="14">
    <source>
        <dbReference type="PROSITE" id="PS50885"/>
    </source>
</evidence>
<evidence type="ECO:0000313" key="16">
    <source>
        <dbReference type="Proteomes" id="UP000805614"/>
    </source>
</evidence>
<dbReference type="Proteomes" id="UP000805614">
    <property type="component" value="Unassembled WGS sequence"/>
</dbReference>
<evidence type="ECO:0000256" key="8">
    <source>
        <dbReference type="ARBA" id="ARBA00022989"/>
    </source>
</evidence>
<dbReference type="Pfam" id="PF00512">
    <property type="entry name" value="HisKA"/>
    <property type="match status" value="1"/>
</dbReference>
<evidence type="ECO:0000256" key="10">
    <source>
        <dbReference type="ARBA" id="ARBA00023136"/>
    </source>
</evidence>
<evidence type="ECO:0000256" key="2">
    <source>
        <dbReference type="ARBA" id="ARBA00004236"/>
    </source>
</evidence>
<dbReference type="InterPro" id="IPR003594">
    <property type="entry name" value="HATPase_dom"/>
</dbReference>
<sequence length="477" mass="51472">MLPLGRRSVRVRSTLVLAAMALMSTLAIGVILDTLIRTNAHDTALEETQRAAIQWIARARAGSAPHPIPTPGPVKLIQLVDNQGRVIDASAAADHMPPLSTIRPPDDDRIENVTVCRSAEGCGIVTAIRFALTDKPGDADPHYVYAGVEAPKLLASHELELFIGAGVIGLTALAAGINWRVSGRWLNAVESVRMQVSTLSMNNLGTRFGQPRQHELAMLTDTANQALDRLEKAVRQEQQFASEASHELRSPVAGLHTQLEEALLYPDDVDPRETIRTALSATDRLTQIINDLLVLARLRADPAPQETIDLGELVIQEATARSRDVPVTAHATSKVPVRGRPIQLIRVIGNLLDNAQRHANSRVEITAYRQDDLAVVAVTDDGPGIAPEDRERVFERFTRLPDGQRRDPGGSGLGLAISADIAHAHQGSLTVEDSPLGARFVLRLPLVESADGPAHPATDPVCSGERSSSGRPAQRRP</sequence>
<keyword evidence="7 15" id="KW-0418">Kinase</keyword>